<dbReference type="SUPFAM" id="SSF52540">
    <property type="entry name" value="P-loop containing nucleoside triphosphate hydrolases"/>
    <property type="match status" value="1"/>
</dbReference>
<dbReference type="GO" id="GO:0006310">
    <property type="term" value="P:DNA recombination"/>
    <property type="evidence" value="ECO:0007669"/>
    <property type="project" value="InterPro"/>
</dbReference>
<dbReference type="Gene3D" id="3.40.50.300">
    <property type="entry name" value="P-loop containing nucleotide triphosphate hydrolases"/>
    <property type="match status" value="1"/>
</dbReference>
<keyword evidence="5 8" id="KW-0862">Zinc</keyword>
<dbReference type="Gene3D" id="3.40.1440.60">
    <property type="entry name" value="PriA, 3(prime) DNA-binding domain"/>
    <property type="match status" value="1"/>
</dbReference>
<dbReference type="GO" id="GO:1990077">
    <property type="term" value="C:primosome complex"/>
    <property type="evidence" value="ECO:0007669"/>
    <property type="project" value="UniProtKB-UniRule"/>
</dbReference>
<dbReference type="Pfam" id="PF17764">
    <property type="entry name" value="PriA_3primeBD"/>
    <property type="match status" value="1"/>
</dbReference>
<evidence type="ECO:0000256" key="3">
    <source>
        <dbReference type="ARBA" id="ARBA00022723"/>
    </source>
</evidence>
<keyword evidence="1 8" id="KW-0639">Primosome</keyword>
<keyword evidence="2 8" id="KW-0235">DNA replication</keyword>
<dbReference type="EMBL" id="SJZJ01000024">
    <property type="protein sequence ID" value="TCJ22316.1"/>
    <property type="molecule type" value="Genomic_DNA"/>
</dbReference>
<sequence>MSRPTETDDQPELVPGLVRAQVKAAKTRAAKAAAPVAPAAVDPVARVLVDTGLAHLDRTFDYLVPAALAADAVPGARVKIRFSGQEVDGYLVERLVASEHDGRLQPLRRVVSPVPVLQPQVAELVARLARRYAGSRGDLLRFAVPPRHATVEKEPMSAAPPWTAPADLTAWGSPWDDIEGGRELFTALSTGDSPRAVWSASPGDIAGTPTWCAQIASAVVAARASGRGALVVVPDARDAGRVSAALARLDTPHRVLQADAGPAQRYRDFLAVLRGEVDVVVGTRAAAYAPVRDLGLVVLWDDGDDSHAEPRSPYPHAREVVRLRAEIEGCALLIGGTSRTPDAQLLVRTGFAASLVPHRDAVRRALTAAVTGATDRELERDPFARTTRMPQQVHQLIRDALADGPVLVQTPRRGYAAALACERCRASARCTSCAGPLTLASPTAPPTCGWCGRADDAWSCPECGHRGLRAPVVGEVRTAEELGRAFPGARVSSSGGDRILDTVPPTPRTIVVATPGAEPVVEGGGYAAVVLLDTWLMLARPDLRIREEALQRWMNAAALVRAGGRVLAVGDAADPTLQALVRWDPVGHAERELADRASAHMPPACCVATLIGDVGAVDDAMTLLSLPPGAEILGPVEHDDAVRTVLRVPWATGQALTDALGELQRVRSARRLDPVRVQVDPPTL</sequence>
<gene>
    <name evidence="8" type="primary">priA</name>
    <name evidence="10" type="ORF">EPD65_13335</name>
</gene>
<feature type="binding site" evidence="8">
    <location>
        <position position="460"/>
    </location>
    <ligand>
        <name>Zn(2+)</name>
        <dbReference type="ChEBI" id="CHEBI:29105"/>
        <label>1</label>
    </ligand>
</feature>
<comment type="caution">
    <text evidence="10">The sequence shown here is derived from an EMBL/GenBank/DDBJ whole genome shotgun (WGS) entry which is preliminary data.</text>
</comment>
<comment type="function">
    <text evidence="8">Initiates the restart of stalled replication forks, which reloads the replicative helicase on sites other than the origin of replication. Recognizes and binds to abandoned replication forks and remodels them to uncover a helicase loading site. Promotes assembly of the primosome at these replication forks.</text>
</comment>
<dbReference type="RefSeq" id="WP_131584938.1">
    <property type="nucleotide sequence ID" value="NZ_SJZJ01000024.1"/>
</dbReference>
<feature type="binding site" evidence="8">
    <location>
        <position position="430"/>
    </location>
    <ligand>
        <name>Zn(2+)</name>
        <dbReference type="ChEBI" id="CHEBI:29105"/>
        <label>2</label>
    </ligand>
</feature>
<dbReference type="OrthoDB" id="3177118at2"/>
<evidence type="ECO:0000256" key="4">
    <source>
        <dbReference type="ARBA" id="ARBA00022741"/>
    </source>
</evidence>
<protein>
    <recommendedName>
        <fullName evidence="8">Probable replication restart protein PriA</fullName>
    </recommendedName>
    <alternativeName>
        <fullName evidence="8">Putative ATP-dependent DNA helicase PriA</fullName>
    </alternativeName>
</protein>
<comment type="subunit">
    <text evidence="8">Component of the replication restart primosome.</text>
</comment>
<feature type="binding site" evidence="8">
    <location>
        <position position="451"/>
    </location>
    <ligand>
        <name>Zn(2+)</name>
        <dbReference type="ChEBI" id="CHEBI:29105"/>
        <label>2</label>
    </ligand>
</feature>
<name>A0A4R1BY17_9ACTN</name>
<dbReference type="GO" id="GO:0043138">
    <property type="term" value="F:3'-5' DNA helicase activity"/>
    <property type="evidence" value="ECO:0007669"/>
    <property type="project" value="TreeGrafter"/>
</dbReference>
<feature type="domain" description="Primosomal protein N' 3' DNA-binding" evidence="9">
    <location>
        <begin position="46"/>
        <end position="145"/>
    </location>
</feature>
<evidence type="ECO:0000256" key="7">
    <source>
        <dbReference type="ARBA" id="ARBA00023125"/>
    </source>
</evidence>
<evidence type="ECO:0000313" key="10">
    <source>
        <dbReference type="EMBL" id="TCJ22316.1"/>
    </source>
</evidence>
<keyword evidence="7 8" id="KW-0238">DNA-binding</keyword>
<comment type="similarity">
    <text evidence="8">Belongs to the helicase family. PriA subfamily.</text>
</comment>
<feature type="binding site" evidence="8">
    <location>
        <position position="421"/>
    </location>
    <ligand>
        <name>Zn(2+)</name>
        <dbReference type="ChEBI" id="CHEBI:29105"/>
        <label>1</label>
    </ligand>
</feature>
<feature type="binding site" evidence="8">
    <location>
        <position position="433"/>
    </location>
    <ligand>
        <name>Zn(2+)</name>
        <dbReference type="ChEBI" id="CHEBI:29105"/>
        <label>2</label>
    </ligand>
</feature>
<evidence type="ECO:0000259" key="9">
    <source>
        <dbReference type="Pfam" id="PF17764"/>
    </source>
</evidence>
<dbReference type="Proteomes" id="UP000295453">
    <property type="component" value="Unassembled WGS sequence"/>
</dbReference>
<dbReference type="InterPro" id="IPR041222">
    <property type="entry name" value="PriA_3primeBD"/>
</dbReference>
<feature type="binding site" evidence="8">
    <location>
        <position position="463"/>
    </location>
    <ligand>
        <name>Zn(2+)</name>
        <dbReference type="ChEBI" id="CHEBI:29105"/>
        <label>1</label>
    </ligand>
</feature>
<organism evidence="10 11">
    <name type="scientific">Nocardioides jejuensis</name>
    <dbReference type="NCBI Taxonomy" id="2502782"/>
    <lineage>
        <taxon>Bacteria</taxon>
        <taxon>Bacillati</taxon>
        <taxon>Actinomycetota</taxon>
        <taxon>Actinomycetes</taxon>
        <taxon>Propionibacteriales</taxon>
        <taxon>Nocardioidaceae</taxon>
        <taxon>Nocardioides</taxon>
    </lineage>
</organism>
<reference evidence="10 11" key="1">
    <citation type="submission" date="2019-03" db="EMBL/GenBank/DDBJ databases">
        <authorList>
            <person name="Kim M.K.M."/>
        </authorList>
    </citation>
    <scope>NUCLEOTIDE SEQUENCE [LARGE SCALE GENOMIC DNA]</scope>
    <source>
        <strain evidence="10 11">18JY15-6</strain>
    </source>
</reference>
<evidence type="ECO:0000256" key="1">
    <source>
        <dbReference type="ARBA" id="ARBA00022515"/>
    </source>
</evidence>
<keyword evidence="11" id="KW-1185">Reference proteome</keyword>
<evidence type="ECO:0000313" key="11">
    <source>
        <dbReference type="Proteomes" id="UP000295453"/>
    </source>
</evidence>
<dbReference type="InterPro" id="IPR027417">
    <property type="entry name" value="P-loop_NTPase"/>
</dbReference>
<dbReference type="GO" id="GO:0003677">
    <property type="term" value="F:DNA binding"/>
    <property type="evidence" value="ECO:0007669"/>
    <property type="project" value="UniProtKB-UniRule"/>
</dbReference>
<keyword evidence="3 8" id="KW-0479">Metal-binding</keyword>
<dbReference type="InterPro" id="IPR005259">
    <property type="entry name" value="PriA"/>
</dbReference>
<feature type="binding site" evidence="8">
    <location>
        <position position="424"/>
    </location>
    <ligand>
        <name>Zn(2+)</name>
        <dbReference type="ChEBI" id="CHEBI:29105"/>
        <label>1</label>
    </ligand>
</feature>
<comment type="caution">
    <text evidence="8">As this protein does not have any detectable helicase domains, it probably does not have helicase activity.</text>
</comment>
<dbReference type="GO" id="GO:0006302">
    <property type="term" value="P:double-strand break repair"/>
    <property type="evidence" value="ECO:0007669"/>
    <property type="project" value="InterPro"/>
</dbReference>
<evidence type="ECO:0000256" key="2">
    <source>
        <dbReference type="ARBA" id="ARBA00022705"/>
    </source>
</evidence>
<dbReference type="GO" id="GO:0006269">
    <property type="term" value="P:DNA replication, synthesis of primer"/>
    <property type="evidence" value="ECO:0007669"/>
    <property type="project" value="UniProtKB-KW"/>
</dbReference>
<dbReference type="PANTHER" id="PTHR30580">
    <property type="entry name" value="PRIMOSOMAL PROTEIN N"/>
    <property type="match status" value="1"/>
</dbReference>
<dbReference type="GO" id="GO:0005524">
    <property type="term" value="F:ATP binding"/>
    <property type="evidence" value="ECO:0007669"/>
    <property type="project" value="UniProtKB-UniRule"/>
</dbReference>
<keyword evidence="4 8" id="KW-0547">Nucleotide-binding</keyword>
<comment type="cofactor">
    <cofactor evidence="8">
        <name>Zn(2+)</name>
        <dbReference type="ChEBI" id="CHEBI:29105"/>
    </cofactor>
    <text evidence="8">Binds 2 zinc ions per subunit.</text>
</comment>
<accession>A0A4R1BY17</accession>
<dbReference type="GO" id="GO:0008270">
    <property type="term" value="F:zinc ion binding"/>
    <property type="evidence" value="ECO:0007669"/>
    <property type="project" value="UniProtKB-UniRule"/>
</dbReference>
<evidence type="ECO:0000256" key="8">
    <source>
        <dbReference type="HAMAP-Rule" id="MF_00983"/>
    </source>
</evidence>
<feature type="binding site" evidence="8">
    <location>
        <position position="448"/>
    </location>
    <ligand>
        <name>Zn(2+)</name>
        <dbReference type="ChEBI" id="CHEBI:29105"/>
        <label>2</label>
    </ligand>
</feature>
<evidence type="ECO:0000256" key="5">
    <source>
        <dbReference type="ARBA" id="ARBA00022833"/>
    </source>
</evidence>
<keyword evidence="6 8" id="KW-0067">ATP-binding</keyword>
<evidence type="ECO:0000256" key="6">
    <source>
        <dbReference type="ARBA" id="ARBA00022840"/>
    </source>
</evidence>
<dbReference type="AlphaFoldDB" id="A0A4R1BY17"/>
<proteinExistence type="inferred from homology"/>
<dbReference type="GO" id="GO:0006270">
    <property type="term" value="P:DNA replication initiation"/>
    <property type="evidence" value="ECO:0007669"/>
    <property type="project" value="TreeGrafter"/>
</dbReference>
<dbReference type="PANTHER" id="PTHR30580:SF0">
    <property type="entry name" value="PRIMOSOMAL PROTEIN N"/>
    <property type="match status" value="1"/>
</dbReference>
<dbReference type="InterPro" id="IPR042115">
    <property type="entry name" value="PriA_3primeBD_sf"/>
</dbReference>
<dbReference type="HAMAP" id="MF_00983">
    <property type="entry name" value="PriA"/>
    <property type="match status" value="1"/>
</dbReference>